<dbReference type="GO" id="GO:0008757">
    <property type="term" value="F:S-adenosylmethionine-dependent methyltransferase activity"/>
    <property type="evidence" value="ECO:0007669"/>
    <property type="project" value="UniProtKB-ARBA"/>
</dbReference>
<dbReference type="AlphaFoldDB" id="A0A6N2ZT02"/>
<dbReference type="InterPro" id="IPR050210">
    <property type="entry name" value="tRNA_Adenine-N(6)_MTase"/>
</dbReference>
<dbReference type="CDD" id="cd02440">
    <property type="entry name" value="AdoMet_MTases"/>
    <property type="match status" value="1"/>
</dbReference>
<reference evidence="2" key="1">
    <citation type="submission" date="2019-11" db="EMBL/GenBank/DDBJ databases">
        <authorList>
            <person name="Feng L."/>
        </authorList>
    </citation>
    <scope>NUCLEOTIDE SEQUENCE</scope>
    <source>
        <strain evidence="2">VrattiLFYP33</strain>
    </source>
</reference>
<dbReference type="InterPro" id="IPR002052">
    <property type="entry name" value="DNA_methylase_N6_adenine_CS"/>
</dbReference>
<dbReference type="Pfam" id="PF05175">
    <property type="entry name" value="MTS"/>
    <property type="match status" value="1"/>
</dbReference>
<dbReference type="RefSeq" id="WP_156704223.1">
    <property type="nucleotide sequence ID" value="NZ_CACRUX010000018.1"/>
</dbReference>
<organism evidence="2">
    <name type="scientific">Veillonella ratti</name>
    <dbReference type="NCBI Taxonomy" id="103892"/>
    <lineage>
        <taxon>Bacteria</taxon>
        <taxon>Bacillati</taxon>
        <taxon>Bacillota</taxon>
        <taxon>Negativicutes</taxon>
        <taxon>Veillonellales</taxon>
        <taxon>Veillonellaceae</taxon>
        <taxon>Veillonella</taxon>
    </lineage>
</organism>
<dbReference type="Gene3D" id="3.40.50.150">
    <property type="entry name" value="Vaccinia Virus protein VP39"/>
    <property type="match status" value="1"/>
</dbReference>
<dbReference type="PROSITE" id="PS00092">
    <property type="entry name" value="N6_MTASE"/>
    <property type="match status" value="1"/>
</dbReference>
<dbReference type="PANTHER" id="PTHR47739">
    <property type="entry name" value="TRNA1(VAL) (ADENINE(37)-N6)-METHYLTRANSFERASE"/>
    <property type="match status" value="1"/>
</dbReference>
<dbReference type="GO" id="GO:0003676">
    <property type="term" value="F:nucleic acid binding"/>
    <property type="evidence" value="ECO:0007669"/>
    <property type="project" value="InterPro"/>
</dbReference>
<gene>
    <name evidence="2" type="ORF">VRLFYP33_00544</name>
</gene>
<dbReference type="PANTHER" id="PTHR47739:SF1">
    <property type="entry name" value="TRNA1(VAL) (ADENINE(37)-N6)-METHYLTRANSFERASE"/>
    <property type="match status" value="1"/>
</dbReference>
<feature type="domain" description="Methyltransferase small" evidence="1">
    <location>
        <begin position="31"/>
        <end position="125"/>
    </location>
</feature>
<dbReference type="GO" id="GO:0008170">
    <property type="term" value="F:N-methyltransferase activity"/>
    <property type="evidence" value="ECO:0007669"/>
    <property type="project" value="UniProtKB-ARBA"/>
</dbReference>
<accession>A0A6N2ZT02</accession>
<protein>
    <submittedName>
        <fullName evidence="2">N5-glutamine S-adenosyl-L-methionine-dependent methyltransferase</fullName>
    </submittedName>
</protein>
<evidence type="ECO:0000313" key="2">
    <source>
        <dbReference type="EMBL" id="VYT82604.1"/>
    </source>
</evidence>
<dbReference type="InterPro" id="IPR007848">
    <property type="entry name" value="Small_mtfrase_dom"/>
</dbReference>
<sequence>MKNNEERLDDLLIGGMKLWQRTDQFRFAIDAVLLAHFPKLSEKRRYADLGTGTGVIPLLMTALGAKQITAVEVNPVLADLARRNITLNQKEVEISLVEADYCKLEGPEWVERFDAILINPPYFTAAQGAIPQSSDVSLARHETMYDISDIARAAAKLVKYQGQAFWIYPVSRLMDLLGALKAAKLEPKRMRFVHSMLGKAAKLVLIEARKAGQVGLITEAPLYIYDTPNVYSEEVRSWYDRD</sequence>
<dbReference type="GO" id="GO:0032259">
    <property type="term" value="P:methylation"/>
    <property type="evidence" value="ECO:0007669"/>
    <property type="project" value="UniProtKB-KW"/>
</dbReference>
<dbReference type="EMBL" id="CACRUX010000018">
    <property type="protein sequence ID" value="VYT82604.1"/>
    <property type="molecule type" value="Genomic_DNA"/>
</dbReference>
<keyword evidence="2" id="KW-0489">Methyltransferase</keyword>
<dbReference type="InterPro" id="IPR029063">
    <property type="entry name" value="SAM-dependent_MTases_sf"/>
</dbReference>
<dbReference type="SUPFAM" id="SSF53335">
    <property type="entry name" value="S-adenosyl-L-methionine-dependent methyltransferases"/>
    <property type="match status" value="1"/>
</dbReference>
<proteinExistence type="predicted"/>
<keyword evidence="2" id="KW-0808">Transferase</keyword>
<evidence type="ECO:0000259" key="1">
    <source>
        <dbReference type="Pfam" id="PF05175"/>
    </source>
</evidence>
<name>A0A6N2ZT02_9FIRM</name>